<dbReference type="KEGG" id="vnx:VNE69_02118"/>
<dbReference type="EMBL" id="CP142727">
    <property type="protein sequence ID" value="WUR02593.1"/>
    <property type="molecule type" value="Genomic_DNA"/>
</dbReference>
<accession>A0AAX4J9R2</accession>
<evidence type="ECO:0000313" key="1">
    <source>
        <dbReference type="EMBL" id="WUR02593.1"/>
    </source>
</evidence>
<evidence type="ECO:0000313" key="2">
    <source>
        <dbReference type="Proteomes" id="UP001334084"/>
    </source>
</evidence>
<sequence>MLFSYIFFMMKIYCETIQLLLSLKKKNECIITIPLYYNASDTGSYVYILNEVPKKKTVFVRDILEWKLTNPDRCHYFEYSWFSHFIKNELNEYSSQEGGSCSHRKNYLDNKIFLETSITLDDTKDYYITGMYSKDNETLSYLYLTCNITFDKKIPIYSVECINLLRDSKNYRQPIPDYHDKYVITPHNHMDTQNFCNERGINYARDLLFKKNRSTFINK</sequence>
<proteinExistence type="predicted"/>
<dbReference type="AlphaFoldDB" id="A0AAX4J9R2"/>
<dbReference type="RefSeq" id="XP_065328738.1">
    <property type="nucleotide sequence ID" value="XM_065472666.1"/>
</dbReference>
<gene>
    <name evidence="1" type="ORF">VNE69_02118</name>
</gene>
<dbReference type="Proteomes" id="UP001334084">
    <property type="component" value="Chromosome 2"/>
</dbReference>
<keyword evidence="2" id="KW-1185">Reference proteome</keyword>
<protein>
    <submittedName>
        <fullName evidence="1">Uncharacterized protein</fullName>
    </submittedName>
</protein>
<name>A0AAX4J9R2_9MICR</name>
<organism evidence="1 2">
    <name type="scientific">Vairimorpha necatrix</name>
    <dbReference type="NCBI Taxonomy" id="6039"/>
    <lineage>
        <taxon>Eukaryota</taxon>
        <taxon>Fungi</taxon>
        <taxon>Fungi incertae sedis</taxon>
        <taxon>Microsporidia</taxon>
        <taxon>Nosematidae</taxon>
        <taxon>Vairimorpha</taxon>
    </lineage>
</organism>
<reference evidence="1" key="1">
    <citation type="journal article" date="2024" name="BMC Genomics">
        <title>Functional annotation of a divergent genome using sequence and structure-based similarity.</title>
        <authorList>
            <person name="Svedberg D."/>
            <person name="Winiger R.R."/>
            <person name="Berg A."/>
            <person name="Sharma H."/>
            <person name="Tellgren-Roth C."/>
            <person name="Debrunner-Vossbrinck B.A."/>
            <person name="Vossbrinck C.R."/>
            <person name="Barandun J."/>
        </authorList>
    </citation>
    <scope>NUCLEOTIDE SEQUENCE</scope>
    <source>
        <strain evidence="1">Illinois isolate</strain>
    </source>
</reference>
<dbReference type="GeneID" id="90540408"/>